<reference evidence="2 3" key="1">
    <citation type="journal article" date="2016" name="Nat. Commun.">
        <title>Thousands of microbial genomes shed light on interconnected biogeochemical processes in an aquifer system.</title>
        <authorList>
            <person name="Anantharaman K."/>
            <person name="Brown C.T."/>
            <person name="Hug L.A."/>
            <person name="Sharon I."/>
            <person name="Castelle C.J."/>
            <person name="Probst A.J."/>
            <person name="Thomas B.C."/>
            <person name="Singh A."/>
            <person name="Wilkins M.J."/>
            <person name="Karaoz U."/>
            <person name="Brodie E.L."/>
            <person name="Williams K.H."/>
            <person name="Hubbard S.S."/>
            <person name="Banfield J.F."/>
        </authorList>
    </citation>
    <scope>NUCLEOTIDE SEQUENCE [LARGE SCALE GENOMIC DNA]</scope>
</reference>
<evidence type="ECO:0000313" key="3">
    <source>
        <dbReference type="Proteomes" id="UP000179270"/>
    </source>
</evidence>
<proteinExistence type="predicted"/>
<feature type="domain" description="Nucleotide modification associated" evidence="1">
    <location>
        <begin position="25"/>
        <end position="84"/>
    </location>
</feature>
<dbReference type="AlphaFoldDB" id="A0A1F7ICL2"/>
<dbReference type="Proteomes" id="UP000179270">
    <property type="component" value="Unassembled WGS sequence"/>
</dbReference>
<evidence type="ECO:0000259" key="1">
    <source>
        <dbReference type="Pfam" id="PF07659"/>
    </source>
</evidence>
<gene>
    <name evidence="2" type="ORF">A3A74_02015</name>
</gene>
<accession>A0A1F7ICL2</accession>
<organism evidence="2 3">
    <name type="scientific">Candidatus Roizmanbacteria bacterium RIFCSPLOWO2_01_FULL_35_13</name>
    <dbReference type="NCBI Taxonomy" id="1802055"/>
    <lineage>
        <taxon>Bacteria</taxon>
        <taxon>Candidatus Roizmaniibacteriota</taxon>
    </lineage>
</organism>
<dbReference type="Pfam" id="PF07659">
    <property type="entry name" value="DUF1599"/>
    <property type="match status" value="1"/>
</dbReference>
<protein>
    <recommendedName>
        <fullName evidence="1">Nucleotide modification associated domain-containing protein</fullName>
    </recommendedName>
</protein>
<sequence>MKNPKYLDEAFKEVNKELLEMFRKKHKDYGKGNILDMGELGISFRISEKFNRIKHLLMSGKKPTNESIEESWIDIAVYAIIAVLLKRSWFKKLEMKEKTTSNR</sequence>
<dbReference type="STRING" id="1802055.A3A74_02015"/>
<comment type="caution">
    <text evidence="2">The sequence shown here is derived from an EMBL/GenBank/DDBJ whole genome shotgun (WGS) entry which is preliminary data.</text>
</comment>
<dbReference type="EMBL" id="MGAF01000022">
    <property type="protein sequence ID" value="OGK41098.1"/>
    <property type="molecule type" value="Genomic_DNA"/>
</dbReference>
<evidence type="ECO:0000313" key="2">
    <source>
        <dbReference type="EMBL" id="OGK41098.1"/>
    </source>
</evidence>
<name>A0A1F7ICL2_9BACT</name>
<dbReference type="InterPro" id="IPR011630">
    <property type="entry name" value="DUF1599"/>
</dbReference>